<dbReference type="InterPro" id="IPR001965">
    <property type="entry name" value="Znf_PHD"/>
</dbReference>
<dbReference type="SMART" id="SM00213">
    <property type="entry name" value="UBQ"/>
    <property type="match status" value="1"/>
</dbReference>
<dbReference type="CDD" id="cd20457">
    <property type="entry name" value="Tudor_UHRF1_rpt2"/>
    <property type="match status" value="1"/>
</dbReference>
<dbReference type="SUPFAM" id="SSF88697">
    <property type="entry name" value="PUA domain-like"/>
    <property type="match status" value="1"/>
</dbReference>
<dbReference type="GO" id="GO:0005634">
    <property type="term" value="C:nucleus"/>
    <property type="evidence" value="ECO:0007669"/>
    <property type="project" value="UniProtKB-SubCell"/>
</dbReference>
<accession>A0A674MQA1</accession>
<name>A0A674MQA1_TAKRU</name>
<dbReference type="Pfam" id="PF12148">
    <property type="entry name" value="TTD"/>
    <property type="match status" value="1"/>
</dbReference>
<dbReference type="GO" id="GO:0042393">
    <property type="term" value="F:histone binding"/>
    <property type="evidence" value="ECO:0007669"/>
    <property type="project" value="UniProtKB-UniRule"/>
</dbReference>
<evidence type="ECO:0000256" key="1">
    <source>
        <dbReference type="ARBA" id="ARBA00000900"/>
    </source>
</evidence>
<proteinExistence type="predicted"/>
<dbReference type="FunFam" id="3.10.20.90:FF:000143">
    <property type="entry name" value="E3 ubiquitin-protein ligase UHRF1 isoform 1"/>
    <property type="match status" value="1"/>
</dbReference>
<keyword evidence="13 16" id="KW-0539">Nucleus</keyword>
<comment type="pathway">
    <text evidence="2 17">Protein modification; protein ubiquitination.</text>
</comment>
<dbReference type="AlphaFoldDB" id="A0A674MQA1"/>
<dbReference type="CDD" id="cd17122">
    <property type="entry name" value="Ubl_UHRF1"/>
    <property type="match status" value="1"/>
</dbReference>
<dbReference type="PROSITE" id="PS50016">
    <property type="entry name" value="ZF_PHD_2"/>
    <property type="match status" value="1"/>
</dbReference>
<dbReference type="InterPro" id="IPR014722">
    <property type="entry name" value="Rib_uL2_dom2"/>
</dbReference>
<evidence type="ECO:0000256" key="16">
    <source>
        <dbReference type="PROSITE-ProRule" id="PRU00358"/>
    </source>
</evidence>
<dbReference type="SMART" id="SM00249">
    <property type="entry name" value="PHD"/>
    <property type="match status" value="1"/>
</dbReference>
<dbReference type="SUPFAM" id="SSF54236">
    <property type="entry name" value="Ubiquitin-like"/>
    <property type="match status" value="1"/>
</dbReference>
<dbReference type="PANTHER" id="PTHR14140">
    <property type="entry name" value="E3 UBIQUITIN-PROTEIN LIGASE UHRF-RELATED"/>
    <property type="match status" value="1"/>
</dbReference>
<evidence type="ECO:0000256" key="13">
    <source>
        <dbReference type="ARBA" id="ARBA00023242"/>
    </source>
</evidence>
<dbReference type="InterPro" id="IPR045134">
    <property type="entry name" value="UHRF1/2-like"/>
</dbReference>
<feature type="compositionally biased region" description="Polar residues" evidence="18">
    <location>
        <begin position="95"/>
        <end position="104"/>
    </location>
</feature>
<keyword evidence="10" id="KW-0156">Chromatin regulator</keyword>
<dbReference type="CDD" id="cd15525">
    <property type="entry name" value="PHD_UHRF1_2"/>
    <property type="match status" value="1"/>
</dbReference>
<dbReference type="InterPro" id="IPR019956">
    <property type="entry name" value="Ubiquitin_dom"/>
</dbReference>
<evidence type="ECO:0000256" key="2">
    <source>
        <dbReference type="ARBA" id="ARBA00004906"/>
    </source>
</evidence>
<organism evidence="22 23">
    <name type="scientific">Takifugu rubripes</name>
    <name type="common">Japanese pufferfish</name>
    <name type="synonym">Fugu rubripes</name>
    <dbReference type="NCBI Taxonomy" id="31033"/>
    <lineage>
        <taxon>Eukaryota</taxon>
        <taxon>Metazoa</taxon>
        <taxon>Chordata</taxon>
        <taxon>Craniata</taxon>
        <taxon>Vertebrata</taxon>
        <taxon>Euteleostomi</taxon>
        <taxon>Actinopterygii</taxon>
        <taxon>Neopterygii</taxon>
        <taxon>Teleostei</taxon>
        <taxon>Neoteleostei</taxon>
        <taxon>Acanthomorphata</taxon>
        <taxon>Eupercaria</taxon>
        <taxon>Tetraodontiformes</taxon>
        <taxon>Tetradontoidea</taxon>
        <taxon>Tetraodontidae</taxon>
        <taxon>Takifugu</taxon>
    </lineage>
</organism>
<sequence>MWIQVRTMDGKETHRVDSLSKLTKVDELRQKIMELFKVEPERQRLFYRGKQMEDGHTIFDYNVGLNDIVQLLVRQKAPPTEENKNKDKEAELSDSDSGCGSTQSESDKNSTHGEVEGQTAGTSAQTNTPELVDPGFGLYKINDLIDARDLNMGAWFEAQIVNVTKMAKTPKEGAGEEEAEEEIFYHVKFEDYPENGVIQLLGKDVRPRARTVYQWHQLESGMIVMVNYNPDDPKERGYWYDAEIQRKRETRTLREIYAKIILGDAGDSLNDCRIIFLTEIYKIEEVGSLGDVPAGSERSNGPECKDCKDNPNLLCDECDMAYHIYCLNPPLTSIPEDEDWYCPGCRNDSSEVVLAGEKLRESKKKSKMASASSSSQRDWGKGMACVGRTKECTIVPSNHYGPIPGVPVGSQWKFRVQVSESGVHRPHVAGIHGRSNDGSYSLVLAGGYEDDVDDGNEFTYTGSGGRDLSGNKRTAEQSCDQTLTHMNRALALNCNVPVNDKVGAEAKNWKDGKPVRVVRSCKGRKHSKYAPEEGNRYDGIYKVRGEG</sequence>
<evidence type="ECO:0000259" key="20">
    <source>
        <dbReference type="PROSITE" id="PS50053"/>
    </source>
</evidence>
<feature type="domain" description="YDG" evidence="21">
    <location>
        <begin position="401"/>
        <end position="547"/>
    </location>
</feature>
<dbReference type="InterPro" id="IPR029071">
    <property type="entry name" value="Ubiquitin-like_domsf"/>
</dbReference>
<dbReference type="PROSITE" id="PS01359">
    <property type="entry name" value="ZF_PHD_1"/>
    <property type="match status" value="1"/>
</dbReference>
<comment type="domain">
    <text evidence="17">The tudor-like regions specifically recognize and bind histone H3 unmethylated at 'Arg-2' (H3R2me0), while the PHD-type zinc finger specifically recognizes and binds histone H3 trimethylated at 'Lys-9' (H3K9me3).</text>
</comment>
<dbReference type="GO" id="GO:0016567">
    <property type="term" value="P:protein ubiquitination"/>
    <property type="evidence" value="ECO:0007669"/>
    <property type="project" value="UniProtKB-UniRule"/>
</dbReference>
<comment type="function">
    <text evidence="17">Multi domain E3 ubiquitin ligase that also plays a role in DNA methylation and histone modifications.</text>
</comment>
<feature type="compositionally biased region" description="Basic and acidic residues" evidence="18">
    <location>
        <begin position="105"/>
        <end position="115"/>
    </location>
</feature>
<evidence type="ECO:0000256" key="14">
    <source>
        <dbReference type="ARBA" id="ARBA00023306"/>
    </source>
</evidence>
<dbReference type="PROSITE" id="PS51015">
    <property type="entry name" value="YDG"/>
    <property type="match status" value="1"/>
</dbReference>
<evidence type="ECO:0000256" key="8">
    <source>
        <dbReference type="ARBA" id="ARBA00022786"/>
    </source>
</evidence>
<comment type="subcellular location">
    <subcellularLocation>
        <location evidence="16 17">Nucleus</location>
    </subcellularLocation>
</comment>
<keyword evidence="12" id="KW-0804">Transcription</keyword>
<feature type="compositionally biased region" description="Basic and acidic residues" evidence="18">
    <location>
        <begin position="79"/>
        <end position="91"/>
    </location>
</feature>
<evidence type="ECO:0000259" key="21">
    <source>
        <dbReference type="PROSITE" id="PS51015"/>
    </source>
</evidence>
<keyword evidence="6" id="KW-0677">Repeat</keyword>
<evidence type="ECO:0000256" key="11">
    <source>
        <dbReference type="ARBA" id="ARBA00023015"/>
    </source>
</evidence>
<dbReference type="Gene3D" id="2.30.30.140">
    <property type="match status" value="1"/>
</dbReference>
<dbReference type="Pfam" id="PF02182">
    <property type="entry name" value="SAD_SRA"/>
    <property type="match status" value="1"/>
</dbReference>
<comment type="domain">
    <text evidence="17">The YDG domain mediates the interaction with histone H3.</text>
</comment>
<evidence type="ECO:0000256" key="7">
    <source>
        <dbReference type="ARBA" id="ARBA00022771"/>
    </source>
</evidence>
<comment type="catalytic activity">
    <reaction evidence="1 17">
        <text>S-ubiquitinyl-[E2 ubiquitin-conjugating enzyme]-L-cysteine + [acceptor protein]-L-lysine = [E2 ubiquitin-conjugating enzyme]-L-cysteine + N(6)-ubiquitinyl-[acceptor protein]-L-lysine.</text>
        <dbReference type="EC" id="2.3.2.27"/>
    </reaction>
</comment>
<dbReference type="InterPro" id="IPR000626">
    <property type="entry name" value="Ubiquitin-like_dom"/>
</dbReference>
<dbReference type="FunFam" id="2.30.30.140:FF:000068">
    <property type="entry name" value="E3 ubiquitin-protein ligase UHRF1 isoform 1"/>
    <property type="match status" value="1"/>
</dbReference>
<dbReference type="UniPathway" id="UPA00143"/>
<dbReference type="EC" id="2.3.2.27" evidence="17"/>
<dbReference type="SMART" id="SM00466">
    <property type="entry name" value="SRA"/>
    <property type="match status" value="1"/>
</dbReference>
<dbReference type="GO" id="GO:0003677">
    <property type="term" value="F:DNA binding"/>
    <property type="evidence" value="ECO:0007669"/>
    <property type="project" value="UniProtKB-KW"/>
</dbReference>
<dbReference type="PROSITE" id="PS50053">
    <property type="entry name" value="UBIQUITIN_2"/>
    <property type="match status" value="1"/>
</dbReference>
<dbReference type="Proteomes" id="UP000005226">
    <property type="component" value="Chromosome 20"/>
</dbReference>
<evidence type="ECO:0000313" key="23">
    <source>
        <dbReference type="Proteomes" id="UP000005226"/>
    </source>
</evidence>
<dbReference type="InterPro" id="IPR015947">
    <property type="entry name" value="PUA-like_sf"/>
</dbReference>
<evidence type="ECO:0000256" key="18">
    <source>
        <dbReference type="SAM" id="MobiDB-lite"/>
    </source>
</evidence>
<keyword evidence="3" id="KW-0678">Repressor</keyword>
<dbReference type="Gene3D" id="2.30.30.1150">
    <property type="match status" value="1"/>
</dbReference>
<dbReference type="Pfam" id="PF00628">
    <property type="entry name" value="PHD"/>
    <property type="match status" value="1"/>
</dbReference>
<feature type="region of interest" description="Disordered" evidence="18">
    <location>
        <begin position="76"/>
        <end position="132"/>
    </location>
</feature>
<dbReference type="SUPFAM" id="SSF57903">
    <property type="entry name" value="FYVE/PHD zinc finger"/>
    <property type="match status" value="1"/>
</dbReference>
<keyword evidence="11" id="KW-0805">Transcription regulation</keyword>
<dbReference type="Gene3D" id="3.10.20.90">
    <property type="entry name" value="Phosphatidylinositol 3-kinase Catalytic Subunit, Chain A, domain 1"/>
    <property type="match status" value="1"/>
</dbReference>
<evidence type="ECO:0000256" key="9">
    <source>
        <dbReference type="ARBA" id="ARBA00022833"/>
    </source>
</evidence>
<keyword evidence="7 15" id="KW-0863">Zinc-finger</keyword>
<gene>
    <name evidence="22" type="primary">uhrf1</name>
</gene>
<dbReference type="GO" id="GO:0044027">
    <property type="term" value="P:negative regulation of gene expression via chromosomal CpG island methylation"/>
    <property type="evidence" value="ECO:0007669"/>
    <property type="project" value="TreeGrafter"/>
</dbReference>
<keyword evidence="17" id="KW-0238">DNA-binding</keyword>
<dbReference type="Gene3D" id="2.30.30.30">
    <property type="match status" value="1"/>
</dbReference>
<dbReference type="Gene3D" id="2.30.280.10">
    <property type="entry name" value="SRA-YDG"/>
    <property type="match status" value="1"/>
</dbReference>
<keyword evidence="5 17" id="KW-0479">Metal-binding</keyword>
<dbReference type="GO" id="GO:0061630">
    <property type="term" value="F:ubiquitin protein ligase activity"/>
    <property type="evidence" value="ECO:0007669"/>
    <property type="project" value="UniProtKB-UniRule"/>
</dbReference>
<reference evidence="22 23" key="1">
    <citation type="journal article" date="2011" name="Genome Biol. Evol.">
        <title>Integration of the genetic map and genome assembly of fugu facilitates insights into distinct features of genome evolution in teleosts and mammals.</title>
        <authorList>
            <person name="Kai W."/>
            <person name="Kikuchi K."/>
            <person name="Tohari S."/>
            <person name="Chew A.K."/>
            <person name="Tay A."/>
            <person name="Fujiwara A."/>
            <person name="Hosoya S."/>
            <person name="Suetake H."/>
            <person name="Naruse K."/>
            <person name="Brenner S."/>
            <person name="Suzuki Y."/>
            <person name="Venkatesh B."/>
        </authorList>
    </citation>
    <scope>NUCLEOTIDE SEQUENCE [LARGE SCALE GENOMIC DNA]</scope>
</reference>
<feature type="region of interest" description="Disordered" evidence="18">
    <location>
        <begin position="360"/>
        <end position="380"/>
    </location>
</feature>
<dbReference type="InterPro" id="IPR019786">
    <property type="entry name" value="Zinc_finger_PHD-type_CS"/>
</dbReference>
<keyword evidence="4 17" id="KW-0808">Transferase</keyword>
<dbReference type="InterPro" id="IPR019787">
    <property type="entry name" value="Znf_PHD-finger"/>
</dbReference>
<feature type="domain" description="Ubiquitin-like" evidence="20">
    <location>
        <begin position="1"/>
        <end position="78"/>
    </location>
</feature>
<dbReference type="Pfam" id="PF00240">
    <property type="entry name" value="ubiquitin"/>
    <property type="match status" value="1"/>
</dbReference>
<dbReference type="GO" id="GO:0008270">
    <property type="term" value="F:zinc ion binding"/>
    <property type="evidence" value="ECO:0007669"/>
    <property type="project" value="UniProtKB-KW"/>
</dbReference>
<dbReference type="Ensembl" id="ENSTRUT00000090059.1">
    <property type="protein sequence ID" value="ENSTRUP00000063301.1"/>
    <property type="gene ID" value="ENSTRUG00000010339.3"/>
</dbReference>
<evidence type="ECO:0000256" key="15">
    <source>
        <dbReference type="PROSITE-ProRule" id="PRU00146"/>
    </source>
</evidence>
<evidence type="ECO:0000313" key="22">
    <source>
        <dbReference type="Ensembl" id="ENSTRUP00000063301.1"/>
    </source>
</evidence>
<evidence type="ECO:0000256" key="5">
    <source>
        <dbReference type="ARBA" id="ARBA00022723"/>
    </source>
</evidence>
<reference evidence="22" key="2">
    <citation type="submission" date="2025-08" db="UniProtKB">
        <authorList>
            <consortium name="Ensembl"/>
        </authorList>
    </citation>
    <scope>IDENTIFICATION</scope>
</reference>
<dbReference type="PANTHER" id="PTHR14140:SF2">
    <property type="entry name" value="E3 UBIQUITIN-PROTEIN LIGASE UHRF1"/>
    <property type="match status" value="1"/>
</dbReference>
<dbReference type="InterPro" id="IPR036987">
    <property type="entry name" value="SRA-YDG_sf"/>
</dbReference>
<keyword evidence="14" id="KW-0131">Cell cycle</keyword>
<evidence type="ECO:0000256" key="3">
    <source>
        <dbReference type="ARBA" id="ARBA00022491"/>
    </source>
</evidence>
<evidence type="ECO:0000256" key="4">
    <source>
        <dbReference type="ARBA" id="ARBA00022679"/>
    </source>
</evidence>
<keyword evidence="23" id="KW-1185">Reference proteome</keyword>
<dbReference type="InterPro" id="IPR003105">
    <property type="entry name" value="SRA_YDG"/>
</dbReference>
<dbReference type="InterPro" id="IPR047406">
    <property type="entry name" value="Ubl_UHRF1"/>
</dbReference>
<dbReference type="InterPro" id="IPR021991">
    <property type="entry name" value="TTD_dom"/>
</dbReference>
<dbReference type="InterPro" id="IPR011011">
    <property type="entry name" value="Znf_FYVE_PHD"/>
</dbReference>
<evidence type="ECO:0000259" key="19">
    <source>
        <dbReference type="PROSITE" id="PS50016"/>
    </source>
</evidence>
<protein>
    <recommendedName>
        <fullName evidence="17">E3 ubiquitin-protein ligase UHRF</fullName>
        <ecNumber evidence="17">2.3.2.27</ecNumber>
    </recommendedName>
    <alternativeName>
        <fullName evidence="17">RING-type E3 ubiquitin transferase UHRF</fullName>
    </alternativeName>
    <alternativeName>
        <fullName evidence="17">Ubiquitin-like PHD and RING finger domain-containing protein</fullName>
    </alternativeName>
    <alternativeName>
        <fullName evidence="17">Ubiquitin-like-containing PHD and RING finger domains protein</fullName>
    </alternativeName>
</protein>
<feature type="compositionally biased region" description="Polar residues" evidence="18">
    <location>
        <begin position="119"/>
        <end position="129"/>
    </location>
</feature>
<dbReference type="GeneTree" id="ENSGT00390000008296"/>
<keyword evidence="8 17" id="KW-0833">Ubl conjugation pathway</keyword>
<evidence type="ECO:0000256" key="10">
    <source>
        <dbReference type="ARBA" id="ARBA00022853"/>
    </source>
</evidence>
<dbReference type="PRINTS" id="PR00348">
    <property type="entry name" value="UBIQUITIN"/>
</dbReference>
<evidence type="ECO:0000256" key="12">
    <source>
        <dbReference type="ARBA" id="ARBA00023163"/>
    </source>
</evidence>
<feature type="domain" description="PHD-type" evidence="19">
    <location>
        <begin position="301"/>
        <end position="348"/>
    </location>
</feature>
<keyword evidence="9 17" id="KW-0862">Zinc</keyword>
<evidence type="ECO:0000256" key="17">
    <source>
        <dbReference type="RuleBase" id="RU369101"/>
    </source>
</evidence>
<reference evidence="22" key="3">
    <citation type="submission" date="2025-09" db="UniProtKB">
        <authorList>
            <consortium name="Ensembl"/>
        </authorList>
    </citation>
    <scope>IDENTIFICATION</scope>
</reference>
<evidence type="ECO:0000256" key="6">
    <source>
        <dbReference type="ARBA" id="ARBA00022737"/>
    </source>
</evidence>